<dbReference type="PANTHER" id="PTHR11777:SF9">
    <property type="entry name" value="ALANINE--TRNA LIGASE, CYTOPLASMIC"/>
    <property type="match status" value="1"/>
</dbReference>
<dbReference type="InterPro" id="IPR018165">
    <property type="entry name" value="Ala-tRNA-synth_IIc_core"/>
</dbReference>
<feature type="binding site" evidence="9">
    <location>
        <position position="450"/>
    </location>
    <ligand>
        <name>Zn(2+)</name>
        <dbReference type="ChEBI" id="CHEBI:29105"/>
    </ligand>
</feature>
<dbReference type="GO" id="GO:0005737">
    <property type="term" value="C:cytoplasm"/>
    <property type="evidence" value="ECO:0007669"/>
    <property type="project" value="UniProtKB-SubCell"/>
</dbReference>
<feature type="binding site" evidence="9">
    <location>
        <position position="446"/>
    </location>
    <ligand>
        <name>Zn(2+)</name>
        <dbReference type="ChEBI" id="CHEBI:29105"/>
    </ligand>
</feature>
<dbReference type="Gene3D" id="3.30.980.10">
    <property type="entry name" value="Threonyl-trna Synthetase, Chain A, domain 2"/>
    <property type="match status" value="1"/>
</dbReference>
<dbReference type="EMBL" id="MGDX01000017">
    <property type="protein sequence ID" value="OGL71102.1"/>
    <property type="molecule type" value="Genomic_DNA"/>
</dbReference>
<dbReference type="InterPro" id="IPR023033">
    <property type="entry name" value="Ala_tRNA_ligase_euk/bac"/>
</dbReference>
<comment type="caution">
    <text evidence="11">The sequence shown here is derived from an EMBL/GenBank/DDBJ whole genome shotgun (WGS) entry which is preliminary data.</text>
</comment>
<feature type="binding site" evidence="9">
    <location>
        <position position="560"/>
    </location>
    <ligand>
        <name>Zn(2+)</name>
        <dbReference type="ChEBI" id="CHEBI:29105"/>
    </ligand>
</feature>
<evidence type="ECO:0000256" key="8">
    <source>
        <dbReference type="ARBA" id="ARBA00023146"/>
    </source>
</evidence>
<comment type="subcellular location">
    <subcellularLocation>
        <location evidence="9">Cytoplasm</location>
    </subcellularLocation>
</comment>
<keyword evidence="8 9" id="KW-0030">Aminoacyl-tRNA synthetase</keyword>
<dbReference type="GO" id="GO:0005524">
    <property type="term" value="F:ATP binding"/>
    <property type="evidence" value="ECO:0007669"/>
    <property type="project" value="UniProtKB-UniRule"/>
</dbReference>
<keyword evidence="2 9" id="KW-0820">tRNA-binding</keyword>
<keyword evidence="9" id="KW-0963">Cytoplasm</keyword>
<keyword evidence="3 9" id="KW-0436">Ligase</keyword>
<dbReference type="HAMAP" id="MF_00036_B">
    <property type="entry name" value="Ala_tRNA_synth_B"/>
    <property type="match status" value="1"/>
</dbReference>
<keyword evidence="9" id="KW-0479">Metal-binding</keyword>
<comment type="function">
    <text evidence="9">Catalyzes the attachment of alanine to tRNA(Ala) in a two-step reaction: alanine is first activated by ATP to form Ala-AMP and then transferred to the acceptor end of tRNA(Ala). Also edits incorrectly charged Ser-tRNA(Ala) and Gly-tRNA(Ala) via its editing domain.</text>
</comment>
<name>A0A1F7TYQ9_9BACT</name>
<dbReference type="CDD" id="cd00673">
    <property type="entry name" value="AlaRS_core"/>
    <property type="match status" value="1"/>
</dbReference>
<dbReference type="SUPFAM" id="SSF55186">
    <property type="entry name" value="ThrRS/AlaRS common domain"/>
    <property type="match status" value="1"/>
</dbReference>
<dbReference type="SUPFAM" id="SSF101353">
    <property type="entry name" value="Putative anticodon-binding domain of alanyl-tRNA synthetase (AlaRS)"/>
    <property type="match status" value="1"/>
</dbReference>
<sequence>MIANELRKAYIDFFIERGHAEIPSASLVPENDPSVLFTTAGMHPLVPFLKGEPHPSGTRLVNVQKCLRTGDIDGVGDDTHLTFFEMLGNWSLGDYFKQEAIQYSFDFLTTKLGVPTDRLAISVFAGDADAPFDQESYDRWIACGIAPERIAKLGKEDNWWPAGGKNPGPQGPDTEMFYWTGAEPVPKTFDPSDKQWVEIWNDVFMEFDRQTDGTFAPLSQKNVDTGMGLERTTAVLQGKTSVYDTERFTPIIHAIEETSQTAYVTHKRSMRIIADHVRTSVMLVSDGVHPSNKDQGYILRRLIRRAVRQLHQLNDREHGIGSVVDACIETLEPSYPVLQQRQSEIQEVIAHEVAAFEKTLTKGLRAFDKLFASSGYVGGEEAFTLFSTYGFPLELTEELVREKGMGVDKEVFVAQFQKHQDISRSGSEKKFAGGLADHSDESKKLHTATHLLHQALKMVLGDHVAQKGSNITQERLRFDFSHDAKMTDDEKREVEKIVNEQIQKKLPVSFKVLSVDEAKKKNAIGLFEDTYAHIGGKVKVYTIGDAKRGVFSREICGGPHVENTGDLQAFALTKEEASSAGIRRIKAVVGDSARKALSIKNR</sequence>
<evidence type="ECO:0000259" key="10">
    <source>
        <dbReference type="PROSITE" id="PS50860"/>
    </source>
</evidence>
<dbReference type="FunFam" id="3.30.980.10:FF:000004">
    <property type="entry name" value="Alanine--tRNA ligase, cytoplasmic"/>
    <property type="match status" value="1"/>
</dbReference>
<dbReference type="AlphaFoldDB" id="A0A1F7TYQ9"/>
<dbReference type="Proteomes" id="UP000177097">
    <property type="component" value="Unassembled WGS sequence"/>
</dbReference>
<protein>
    <recommendedName>
        <fullName evidence="9">Alanine--tRNA ligase</fullName>
        <ecNumber evidence="9">6.1.1.7</ecNumber>
    </recommendedName>
    <alternativeName>
        <fullName evidence="9">Alanyl-tRNA synthetase</fullName>
        <shortName evidence="9">AlaRS</shortName>
    </alternativeName>
</protein>
<dbReference type="InterPro" id="IPR002318">
    <property type="entry name" value="Ala-tRNA-lgiase_IIc"/>
</dbReference>
<dbReference type="STRING" id="1802389.A3C17_01150"/>
<evidence type="ECO:0000256" key="6">
    <source>
        <dbReference type="ARBA" id="ARBA00022884"/>
    </source>
</evidence>
<dbReference type="SMART" id="SM00863">
    <property type="entry name" value="tRNA_SAD"/>
    <property type="match status" value="1"/>
</dbReference>
<dbReference type="NCBIfam" id="NF002436">
    <property type="entry name" value="PRK01584.1"/>
    <property type="match status" value="1"/>
</dbReference>
<evidence type="ECO:0000256" key="9">
    <source>
        <dbReference type="HAMAP-Rule" id="MF_00036"/>
    </source>
</evidence>
<comment type="catalytic activity">
    <reaction evidence="9">
        <text>tRNA(Ala) + L-alanine + ATP = L-alanyl-tRNA(Ala) + AMP + diphosphate</text>
        <dbReference type="Rhea" id="RHEA:12540"/>
        <dbReference type="Rhea" id="RHEA-COMP:9657"/>
        <dbReference type="Rhea" id="RHEA-COMP:9923"/>
        <dbReference type="ChEBI" id="CHEBI:30616"/>
        <dbReference type="ChEBI" id="CHEBI:33019"/>
        <dbReference type="ChEBI" id="CHEBI:57972"/>
        <dbReference type="ChEBI" id="CHEBI:78442"/>
        <dbReference type="ChEBI" id="CHEBI:78497"/>
        <dbReference type="ChEBI" id="CHEBI:456215"/>
        <dbReference type="EC" id="6.1.1.7"/>
    </reaction>
</comment>
<keyword evidence="7 9" id="KW-0648">Protein biosynthesis</keyword>
<dbReference type="NCBIfam" id="TIGR00344">
    <property type="entry name" value="alaS"/>
    <property type="match status" value="1"/>
</dbReference>
<reference evidence="11 12" key="1">
    <citation type="journal article" date="2016" name="Nat. Commun.">
        <title>Thousands of microbial genomes shed light on interconnected biogeochemical processes in an aquifer system.</title>
        <authorList>
            <person name="Anantharaman K."/>
            <person name="Brown C.T."/>
            <person name="Hug L.A."/>
            <person name="Sharon I."/>
            <person name="Castelle C.J."/>
            <person name="Probst A.J."/>
            <person name="Thomas B.C."/>
            <person name="Singh A."/>
            <person name="Wilkins M.J."/>
            <person name="Karaoz U."/>
            <person name="Brodie E.L."/>
            <person name="Williams K.H."/>
            <person name="Hubbard S.S."/>
            <person name="Banfield J.F."/>
        </authorList>
    </citation>
    <scope>NUCLEOTIDE SEQUENCE [LARGE SCALE GENOMIC DNA]</scope>
</reference>
<keyword evidence="9" id="KW-0862">Zinc</keyword>
<evidence type="ECO:0000256" key="1">
    <source>
        <dbReference type="ARBA" id="ARBA00008226"/>
    </source>
</evidence>
<accession>A0A1F7TYQ9</accession>
<evidence type="ECO:0000256" key="4">
    <source>
        <dbReference type="ARBA" id="ARBA00022741"/>
    </source>
</evidence>
<dbReference type="PRINTS" id="PR00980">
    <property type="entry name" value="TRNASYNTHALA"/>
</dbReference>
<dbReference type="GO" id="GO:0006419">
    <property type="term" value="P:alanyl-tRNA aminoacylation"/>
    <property type="evidence" value="ECO:0007669"/>
    <property type="project" value="UniProtKB-UniRule"/>
</dbReference>
<evidence type="ECO:0000256" key="3">
    <source>
        <dbReference type="ARBA" id="ARBA00022598"/>
    </source>
</evidence>
<dbReference type="InterPro" id="IPR045864">
    <property type="entry name" value="aa-tRNA-synth_II/BPL/LPL"/>
</dbReference>
<gene>
    <name evidence="9" type="primary">alaS</name>
    <name evidence="11" type="ORF">A3C17_01150</name>
</gene>
<dbReference type="InterPro" id="IPR050058">
    <property type="entry name" value="Ala-tRNA_ligase"/>
</dbReference>
<evidence type="ECO:0000256" key="2">
    <source>
        <dbReference type="ARBA" id="ARBA00022555"/>
    </source>
</evidence>
<dbReference type="InterPro" id="IPR018164">
    <property type="entry name" value="Ala-tRNA-synth_IIc_N"/>
</dbReference>
<keyword evidence="6 9" id="KW-0694">RNA-binding</keyword>
<organism evidence="11 12">
    <name type="scientific">Candidatus Uhrbacteria bacterium RIFCSPHIGHO2_02_FULL_53_13</name>
    <dbReference type="NCBI Taxonomy" id="1802389"/>
    <lineage>
        <taxon>Bacteria</taxon>
        <taxon>Candidatus Uhriibacteriota</taxon>
    </lineage>
</organism>
<dbReference type="EC" id="6.1.1.7" evidence="9"/>
<keyword evidence="4 9" id="KW-0547">Nucleotide-binding</keyword>
<dbReference type="SUPFAM" id="SSF55681">
    <property type="entry name" value="Class II aaRS and biotin synthetases"/>
    <property type="match status" value="1"/>
</dbReference>
<dbReference type="GO" id="GO:0000049">
    <property type="term" value="F:tRNA binding"/>
    <property type="evidence" value="ECO:0007669"/>
    <property type="project" value="UniProtKB-KW"/>
</dbReference>
<dbReference type="Gene3D" id="3.30.54.20">
    <property type="match status" value="1"/>
</dbReference>
<dbReference type="GO" id="GO:0002161">
    <property type="term" value="F:aminoacyl-tRNA deacylase activity"/>
    <property type="evidence" value="ECO:0007669"/>
    <property type="project" value="TreeGrafter"/>
</dbReference>
<evidence type="ECO:0000313" key="11">
    <source>
        <dbReference type="EMBL" id="OGL71102.1"/>
    </source>
</evidence>
<dbReference type="PROSITE" id="PS50860">
    <property type="entry name" value="AA_TRNA_LIGASE_II_ALA"/>
    <property type="match status" value="1"/>
</dbReference>
<comment type="cofactor">
    <cofactor evidence="9">
        <name>Zn(2+)</name>
        <dbReference type="ChEBI" id="CHEBI:29105"/>
    </cofactor>
    <text evidence="9">Binds 1 zinc ion per subunit.</text>
</comment>
<dbReference type="InterPro" id="IPR018162">
    <property type="entry name" value="Ala-tRNA-ligase_IIc_anticod-bd"/>
</dbReference>
<comment type="domain">
    <text evidence="9">Consists of three domains; the N-terminal catalytic domain, the editing domain and the C-terminal C-Ala domain. The editing domain removes incorrectly charged amino acids, while the C-Ala domain, along with tRNA(Ala), serves as a bridge to cooperatively bring together the editing and aminoacylation centers thus stimulating deacylation of misacylated tRNAs.</text>
</comment>
<evidence type="ECO:0000313" key="12">
    <source>
        <dbReference type="Proteomes" id="UP000177097"/>
    </source>
</evidence>
<proteinExistence type="inferred from homology"/>
<feature type="binding site" evidence="9">
    <location>
        <position position="556"/>
    </location>
    <ligand>
        <name>Zn(2+)</name>
        <dbReference type="ChEBI" id="CHEBI:29105"/>
    </ligand>
</feature>
<comment type="similarity">
    <text evidence="1 9">Belongs to the class-II aminoacyl-tRNA synthetase family.</text>
</comment>
<dbReference type="PANTHER" id="PTHR11777">
    <property type="entry name" value="ALANYL-TRNA SYNTHETASE"/>
    <property type="match status" value="1"/>
</dbReference>
<dbReference type="Gene3D" id="3.30.930.10">
    <property type="entry name" value="Bira Bifunctional Protein, Domain 2"/>
    <property type="match status" value="1"/>
</dbReference>
<feature type="domain" description="Alanyl-transfer RNA synthetases family profile" evidence="10">
    <location>
        <begin position="1"/>
        <end position="599"/>
    </location>
</feature>
<dbReference type="Pfam" id="PF07973">
    <property type="entry name" value="tRNA_SAD"/>
    <property type="match status" value="1"/>
</dbReference>
<dbReference type="InterPro" id="IPR018163">
    <property type="entry name" value="Thr/Ala-tRNA-synth_IIc_edit"/>
</dbReference>
<dbReference type="InterPro" id="IPR012947">
    <property type="entry name" value="tRNA_SAD"/>
</dbReference>
<dbReference type="Pfam" id="PF01411">
    <property type="entry name" value="tRNA-synt_2c"/>
    <property type="match status" value="1"/>
</dbReference>
<keyword evidence="5 9" id="KW-0067">ATP-binding</keyword>
<dbReference type="GO" id="GO:0008270">
    <property type="term" value="F:zinc ion binding"/>
    <property type="evidence" value="ECO:0007669"/>
    <property type="project" value="UniProtKB-UniRule"/>
</dbReference>
<evidence type="ECO:0000256" key="5">
    <source>
        <dbReference type="ARBA" id="ARBA00022840"/>
    </source>
</evidence>
<dbReference type="GO" id="GO:0004813">
    <property type="term" value="F:alanine-tRNA ligase activity"/>
    <property type="evidence" value="ECO:0007669"/>
    <property type="project" value="UniProtKB-UniRule"/>
</dbReference>
<evidence type="ECO:0000256" key="7">
    <source>
        <dbReference type="ARBA" id="ARBA00022917"/>
    </source>
</evidence>